<evidence type="ECO:0000313" key="1">
    <source>
        <dbReference type="EMBL" id="HEN42006.1"/>
    </source>
</evidence>
<dbReference type="AlphaFoldDB" id="A0A831UBW2"/>
<organism evidence="1">
    <name type="scientific">Geobacter metallireducens</name>
    <dbReference type="NCBI Taxonomy" id="28232"/>
    <lineage>
        <taxon>Bacteria</taxon>
        <taxon>Pseudomonadati</taxon>
        <taxon>Thermodesulfobacteriota</taxon>
        <taxon>Desulfuromonadia</taxon>
        <taxon>Geobacterales</taxon>
        <taxon>Geobacteraceae</taxon>
        <taxon>Geobacter</taxon>
    </lineage>
</organism>
<sequence length="108" mass="12032">MKKAFQILKDRPQITLVLTRDSVCAGDDCDAPHEKTIKVHSFTDPEALAIETASGYLPNVAGVGHSWICVLNDIKIAEIKTTGIQPLVREITYDKTNRIHFVYKSASY</sequence>
<protein>
    <submittedName>
        <fullName evidence="1">Uncharacterized protein</fullName>
    </submittedName>
</protein>
<comment type="caution">
    <text evidence="1">The sequence shown here is derived from an EMBL/GenBank/DDBJ whole genome shotgun (WGS) entry which is preliminary data.</text>
</comment>
<reference evidence="1" key="1">
    <citation type="journal article" date="2020" name="mSystems">
        <title>Genome- and Community-Level Interaction Insights into Carbon Utilization and Element Cycling Functions of Hydrothermarchaeota in Hydrothermal Sediment.</title>
        <authorList>
            <person name="Zhou Z."/>
            <person name="Liu Y."/>
            <person name="Xu W."/>
            <person name="Pan J."/>
            <person name="Luo Z.H."/>
            <person name="Li M."/>
        </authorList>
    </citation>
    <scope>NUCLEOTIDE SEQUENCE [LARGE SCALE GENOMIC DNA]</scope>
    <source>
        <strain evidence="1">SpSt-349</strain>
    </source>
</reference>
<accession>A0A831UBW2</accession>
<proteinExistence type="predicted"/>
<gene>
    <name evidence="1" type="ORF">ENQ87_06455</name>
</gene>
<dbReference type="EMBL" id="DSOV01000025">
    <property type="protein sequence ID" value="HEN42006.1"/>
    <property type="molecule type" value="Genomic_DNA"/>
</dbReference>
<name>A0A831UBW2_GEOME</name>